<reference evidence="8 9" key="1">
    <citation type="submission" date="2023-11" db="EMBL/GenBank/DDBJ databases">
        <authorList>
            <person name="Okamura Y."/>
        </authorList>
    </citation>
    <scope>NUCLEOTIDE SEQUENCE [LARGE SCALE GENOMIC DNA]</scope>
</reference>
<evidence type="ECO:0000313" key="9">
    <source>
        <dbReference type="Proteomes" id="UP001497472"/>
    </source>
</evidence>
<evidence type="ECO:0000313" key="8">
    <source>
        <dbReference type="EMBL" id="CAK1547870.1"/>
    </source>
</evidence>
<evidence type="ECO:0000256" key="4">
    <source>
        <dbReference type="ARBA" id="ARBA00022900"/>
    </source>
</evidence>
<dbReference type="EMBL" id="CAVLEF010000009">
    <property type="protein sequence ID" value="CAK1547870.1"/>
    <property type="molecule type" value="Genomic_DNA"/>
</dbReference>
<dbReference type="InterPro" id="IPR036201">
    <property type="entry name" value="Pacifastin_dom_sf"/>
</dbReference>
<comment type="caution">
    <text evidence="8">The sequence shown here is derived from an EMBL/GenBank/DDBJ whole genome shotgun (WGS) entry which is preliminary data.</text>
</comment>
<protein>
    <recommendedName>
        <fullName evidence="7">Pacifastin domain-containing protein</fullName>
    </recommendedName>
</protein>
<keyword evidence="5" id="KW-1015">Disulfide bond</keyword>
<comment type="similarity">
    <text evidence="6">Belongs to the protease inhibitor I19 family.</text>
</comment>
<feature type="domain" description="Pacifastin" evidence="7">
    <location>
        <begin position="205"/>
        <end position="237"/>
    </location>
</feature>
<accession>A0AAV1JFZ6</accession>
<dbReference type="GO" id="GO:0004867">
    <property type="term" value="F:serine-type endopeptidase inhibitor activity"/>
    <property type="evidence" value="ECO:0007669"/>
    <property type="project" value="UniProtKB-KW"/>
</dbReference>
<evidence type="ECO:0000256" key="3">
    <source>
        <dbReference type="ARBA" id="ARBA00022690"/>
    </source>
</evidence>
<evidence type="ECO:0000256" key="5">
    <source>
        <dbReference type="ARBA" id="ARBA00023157"/>
    </source>
</evidence>
<dbReference type="InterPro" id="IPR008037">
    <property type="entry name" value="Pacifastin_dom"/>
</dbReference>
<proteinExistence type="inferred from homology"/>
<comment type="subcellular location">
    <subcellularLocation>
        <location evidence="1">Secreted</location>
    </subcellularLocation>
</comment>
<organism evidence="8 9">
    <name type="scientific">Leptosia nina</name>
    <dbReference type="NCBI Taxonomy" id="320188"/>
    <lineage>
        <taxon>Eukaryota</taxon>
        <taxon>Metazoa</taxon>
        <taxon>Ecdysozoa</taxon>
        <taxon>Arthropoda</taxon>
        <taxon>Hexapoda</taxon>
        <taxon>Insecta</taxon>
        <taxon>Pterygota</taxon>
        <taxon>Neoptera</taxon>
        <taxon>Endopterygota</taxon>
        <taxon>Lepidoptera</taxon>
        <taxon>Glossata</taxon>
        <taxon>Ditrysia</taxon>
        <taxon>Papilionoidea</taxon>
        <taxon>Pieridae</taxon>
        <taxon>Pierinae</taxon>
        <taxon>Leptosia</taxon>
    </lineage>
</organism>
<gene>
    <name evidence="8" type="ORF">LNINA_LOCUS7310</name>
</gene>
<dbReference type="GO" id="GO:0005576">
    <property type="term" value="C:extracellular region"/>
    <property type="evidence" value="ECO:0007669"/>
    <property type="project" value="UniProtKB-SubCell"/>
</dbReference>
<evidence type="ECO:0000259" key="7">
    <source>
        <dbReference type="Pfam" id="PF05375"/>
    </source>
</evidence>
<keyword evidence="3" id="KW-0646">Protease inhibitor</keyword>
<keyword evidence="4" id="KW-0722">Serine protease inhibitor</keyword>
<keyword evidence="9" id="KW-1185">Reference proteome</keyword>
<name>A0AAV1JFZ6_9NEOP</name>
<dbReference type="SUPFAM" id="SSF57283">
    <property type="entry name" value="PMP inhibitors"/>
    <property type="match status" value="1"/>
</dbReference>
<dbReference type="Proteomes" id="UP001497472">
    <property type="component" value="Unassembled WGS sequence"/>
</dbReference>
<keyword evidence="2" id="KW-0964">Secreted</keyword>
<evidence type="ECO:0000256" key="2">
    <source>
        <dbReference type="ARBA" id="ARBA00022525"/>
    </source>
</evidence>
<evidence type="ECO:0000256" key="1">
    <source>
        <dbReference type="ARBA" id="ARBA00004613"/>
    </source>
</evidence>
<dbReference type="Pfam" id="PF05375">
    <property type="entry name" value="Pacifastin_I"/>
    <property type="match status" value="1"/>
</dbReference>
<evidence type="ECO:0000256" key="6">
    <source>
        <dbReference type="ARBA" id="ARBA00029459"/>
    </source>
</evidence>
<sequence length="252" mass="28396">MAQVSQHFIIRSLYVNFACRQTTTDRDDCCVYTINERKTLLPETRHGPPLAGTLTSVGAGEEHSPPIYRPGSQATILQKFPTAGTLVFYESLDLAQDNENNNVDRIVGRTIRSNIRPCIVDISPHLSSYVVSQFVKPKPPHQYWEEETSQSLVPENRNCLLCENQDSGACRAMPSCVYCEPTVTALCERSTPCLRCTVIKNPFFKCIPGEKYMDECDSCRCTDGHGGWCTDQFCDFRALHIYAIKLSDGEFY</sequence>
<dbReference type="AlphaFoldDB" id="A0AAV1JFZ6"/>